<dbReference type="AlphaFoldDB" id="A0A1B8YM59"/>
<comment type="caution">
    <text evidence="2">The sequence shown here is derived from an EMBL/GenBank/DDBJ whole genome shotgun (WGS) entry which is preliminary data.</text>
</comment>
<evidence type="ECO:0000256" key="1">
    <source>
        <dbReference type="SAM" id="Phobius"/>
    </source>
</evidence>
<keyword evidence="1" id="KW-0472">Membrane</keyword>
<accession>A0A1B8YM59</accession>
<gene>
    <name evidence="2" type="ORF">Phpb_00675</name>
</gene>
<organism evidence="2 3">
    <name type="scientific">Photorhabdus namnaonensis</name>
    <dbReference type="NCBI Taxonomy" id="1851568"/>
    <lineage>
        <taxon>Bacteria</taxon>
        <taxon>Pseudomonadati</taxon>
        <taxon>Pseudomonadota</taxon>
        <taxon>Gammaproteobacteria</taxon>
        <taxon>Enterobacterales</taxon>
        <taxon>Morganellaceae</taxon>
        <taxon>Photorhabdus</taxon>
    </lineage>
</organism>
<keyword evidence="3" id="KW-1185">Reference proteome</keyword>
<keyword evidence="1" id="KW-1133">Transmembrane helix</keyword>
<dbReference type="PATRIC" id="fig|29488.15.peg.747"/>
<feature type="transmembrane region" description="Helical" evidence="1">
    <location>
        <begin position="38"/>
        <end position="58"/>
    </location>
</feature>
<sequence length="60" mass="7320">MDKEFIKLILASSGNSFTLYLEMIISFTLFFILYSLFFILYSLFFILYSLFFILYSLFFY</sequence>
<keyword evidence="1" id="KW-0812">Transmembrane</keyword>
<reference evidence="3" key="1">
    <citation type="submission" date="2015-11" db="EMBL/GenBank/DDBJ databases">
        <authorList>
            <person name="Tobias N.J."/>
            <person name="Mishra B."/>
            <person name="Gupta D.K."/>
            <person name="Thines M."/>
            <person name="Stinear T.P."/>
            <person name="Bode H.B."/>
        </authorList>
    </citation>
    <scope>NUCLEOTIDE SEQUENCE [LARGE SCALE GENOMIC DNA]</scope>
    <source>
        <strain evidence="3">PB45.5</strain>
    </source>
</reference>
<feature type="transmembrane region" description="Helical" evidence="1">
    <location>
        <begin position="12"/>
        <end position="32"/>
    </location>
</feature>
<proteinExistence type="predicted"/>
<dbReference type="Proteomes" id="UP000092665">
    <property type="component" value="Unassembled WGS sequence"/>
</dbReference>
<dbReference type="EMBL" id="LOIC01000018">
    <property type="protein sequence ID" value="OCA56176.1"/>
    <property type="molecule type" value="Genomic_DNA"/>
</dbReference>
<evidence type="ECO:0000313" key="2">
    <source>
        <dbReference type="EMBL" id="OCA56176.1"/>
    </source>
</evidence>
<evidence type="ECO:0000313" key="3">
    <source>
        <dbReference type="Proteomes" id="UP000092665"/>
    </source>
</evidence>
<protein>
    <submittedName>
        <fullName evidence="2">Uncharacterized protein</fullName>
    </submittedName>
</protein>
<name>A0A1B8YM59_9GAMM</name>